<gene>
    <name evidence="2" type="ORF">BJY01DRAFT_219334</name>
</gene>
<comment type="caution">
    <text evidence="2">The sequence shown here is derived from an EMBL/GenBank/DDBJ whole genome shotgun (WGS) entry which is preliminary data.</text>
</comment>
<dbReference type="EMBL" id="JBFXLU010000135">
    <property type="protein sequence ID" value="KAL2839276.1"/>
    <property type="molecule type" value="Genomic_DNA"/>
</dbReference>
<evidence type="ECO:0000256" key="1">
    <source>
        <dbReference type="SAM" id="MobiDB-lite"/>
    </source>
</evidence>
<feature type="region of interest" description="Disordered" evidence="1">
    <location>
        <begin position="82"/>
        <end position="108"/>
    </location>
</feature>
<dbReference type="PANTHER" id="PTHR37012:SF2">
    <property type="entry name" value="BZIP DOMAIN-CONTAINING PROTEIN-RELATED"/>
    <property type="match status" value="1"/>
</dbReference>
<name>A0ABR4JHF5_9EURO</name>
<proteinExistence type="predicted"/>
<accession>A0ABR4JHF5</accession>
<reference evidence="2 3" key="1">
    <citation type="submission" date="2024-07" db="EMBL/GenBank/DDBJ databases">
        <title>Section-level genome sequencing and comparative genomics of Aspergillus sections Usti and Cavernicolus.</title>
        <authorList>
            <consortium name="Lawrence Berkeley National Laboratory"/>
            <person name="Nybo J.L."/>
            <person name="Vesth T.C."/>
            <person name="Theobald S."/>
            <person name="Frisvad J.C."/>
            <person name="Larsen T.O."/>
            <person name="Kjaerboelling I."/>
            <person name="Rothschild-Mancinelli K."/>
            <person name="Lyhne E.K."/>
            <person name="Kogle M.E."/>
            <person name="Barry K."/>
            <person name="Clum A."/>
            <person name="Na H."/>
            <person name="Ledsgaard L."/>
            <person name="Lin J."/>
            <person name="Lipzen A."/>
            <person name="Kuo A."/>
            <person name="Riley R."/>
            <person name="Mondo S."/>
            <person name="Labutti K."/>
            <person name="Haridas S."/>
            <person name="Pangalinan J."/>
            <person name="Salamov A.A."/>
            <person name="Simmons B.A."/>
            <person name="Magnuson J.K."/>
            <person name="Chen J."/>
            <person name="Drula E."/>
            <person name="Henrissat B."/>
            <person name="Wiebenga A."/>
            <person name="Lubbers R.J."/>
            <person name="Gomes A.C."/>
            <person name="Makela M.R."/>
            <person name="Stajich J."/>
            <person name="Grigoriev I.V."/>
            <person name="Mortensen U.H."/>
            <person name="De Vries R.P."/>
            <person name="Baker S.E."/>
            <person name="Andersen M.R."/>
        </authorList>
    </citation>
    <scope>NUCLEOTIDE SEQUENCE [LARGE SCALE GENOMIC DNA]</scope>
    <source>
        <strain evidence="2 3">CBS 123904</strain>
    </source>
</reference>
<keyword evidence="3" id="KW-1185">Reference proteome</keyword>
<dbReference type="PANTHER" id="PTHR37012">
    <property type="entry name" value="B-ZIP TRANSCRIPTION FACTOR (EUROFUNG)-RELATED"/>
    <property type="match status" value="1"/>
</dbReference>
<organism evidence="2 3">
    <name type="scientific">Aspergillus pseudoustus</name>
    <dbReference type="NCBI Taxonomy" id="1810923"/>
    <lineage>
        <taxon>Eukaryota</taxon>
        <taxon>Fungi</taxon>
        <taxon>Dikarya</taxon>
        <taxon>Ascomycota</taxon>
        <taxon>Pezizomycotina</taxon>
        <taxon>Eurotiomycetes</taxon>
        <taxon>Eurotiomycetidae</taxon>
        <taxon>Eurotiales</taxon>
        <taxon>Aspergillaceae</taxon>
        <taxon>Aspergillus</taxon>
        <taxon>Aspergillus subgen. Nidulantes</taxon>
    </lineage>
</organism>
<protein>
    <recommendedName>
        <fullName evidence="4">BZIP domain-containing protein</fullName>
    </recommendedName>
</protein>
<dbReference type="Proteomes" id="UP001610446">
    <property type="component" value="Unassembled WGS sequence"/>
</dbReference>
<feature type="compositionally biased region" description="Basic residues" evidence="1">
    <location>
        <begin position="8"/>
        <end position="22"/>
    </location>
</feature>
<dbReference type="InterPro" id="IPR021833">
    <property type="entry name" value="DUF3425"/>
</dbReference>
<evidence type="ECO:0008006" key="4">
    <source>
        <dbReference type="Google" id="ProtNLM"/>
    </source>
</evidence>
<evidence type="ECO:0000313" key="3">
    <source>
        <dbReference type="Proteomes" id="UP001610446"/>
    </source>
</evidence>
<feature type="region of interest" description="Disordered" evidence="1">
    <location>
        <begin position="1"/>
        <end position="36"/>
    </location>
</feature>
<evidence type="ECO:0000313" key="2">
    <source>
        <dbReference type="EMBL" id="KAL2839276.1"/>
    </source>
</evidence>
<dbReference type="Pfam" id="PF11905">
    <property type="entry name" value="DUF3425"/>
    <property type="match status" value="1"/>
</dbReference>
<sequence>MTSQDKGGKRKRVRTPTQLQRKRALDKSLQKRKRDHHKAYIQDLENSLRDARQEILCLRRSNQAPLSQDQGLHGINLPDMCHSTPGGRAEPPRVHSGADNPTQDDFHLSSPHSQVRRWAIGCYCSPPIHTSYLQCFEETVFENLLRFNRHLAPTLAPSCTPELADILCLREPQNPISTILYKLCRRPNMQNLILQSAVYIICYRLLRYRLFPSLATFNDVPQWLRPSDVQNETPHPIYMDFVQFPLLRDAMVLGQISIDSIREQFDNDFGRYLSVNWPCSHSLMVTDDRRNTVLNPSFERHVCIEGNWSLSSEFATKYPHLAHLVTIRDGNQAP</sequence>